<dbReference type="PANTHER" id="PTHR24403:SF67">
    <property type="entry name" value="FI01116P-RELATED"/>
    <property type="match status" value="1"/>
</dbReference>
<feature type="domain" description="C2H2-type" evidence="7">
    <location>
        <begin position="1593"/>
        <end position="1622"/>
    </location>
</feature>
<evidence type="ECO:0000256" key="1">
    <source>
        <dbReference type="ARBA" id="ARBA00022723"/>
    </source>
</evidence>
<dbReference type="InterPro" id="IPR050688">
    <property type="entry name" value="Zinc_finger/UBP_domain"/>
</dbReference>
<accession>A0A7R9KC46</accession>
<reference evidence="8" key="1">
    <citation type="submission" date="2020-11" db="EMBL/GenBank/DDBJ databases">
        <authorList>
            <person name="Tran Van P."/>
        </authorList>
    </citation>
    <scope>NUCLEOTIDE SEQUENCE</scope>
</reference>
<keyword evidence="2" id="KW-0677">Repeat</keyword>
<dbReference type="OrthoDB" id="6427083at2759"/>
<sequence length="1901" mass="213359">MASIHTSVLVSIKTLCPEVGDYWLSIPSHVKTIDGLKQHILSDNCIVKDMDDVELYLSDGLLRGHSSIAGVIRDRDRIEMRIKYMDKKRINSSADSTSGHKRSKSSVNECIILEDSDDETMSGRLVVETIVKTEKTSANPLNCDRKPSIDIFISSPPKVFIKSEFKHKTDTKRAHKSVINECKDKVIVKSEPIDSGDCPPDSTASILSAAVVTQSGRKINADNTVSHKSTKSAATESASVVDSDDEPLSNRFNFKTISTKKVIVKSESSGESVERKPNCTASISSASVVTQSGGKYHTTNTAIKTLGSVSEPRNSSIGDVIRDRDRIEVRPKFADKRRIRSLPDSTIGHTKPVKSKSNGSVDYRPNSRASISSATAVVTQSGGKCQTTNVAIKTLGPVVEPQRPSGSGQIGQWWRLCREPDCHFKTESLFELHQHKLIHRTRCELCTVRIGRTFKNKRKLDEHHRTSHPNDYPIIQAIKDTKRTDKLMNNGSEDRVAQKVIVKSGFSGSNVFLPISTATGEVRQSGGKCHTSVAMKTTGPVVEPQRLSRSGQSDKWWRVCREPKCGYKTESYTDLRQHHLIHRITCDVCVGRTFRNRHTFDEHYRTSHPNYYSFVRDINDTKKAKKSVINESGDRVAANAVLESQSRGPIGCRPDSTASISSATAVVTQSSDKWRTKSVAMKTNKPMSVSAPTPGTGSTGESRTNVATKPCILRKWLACGVFGCRSLFVDKDTQYRHHLCSHPYEFPDTLRPKVPDYWLPIPAAVKTIDGLKRHILTNECIDKDMDDVDVYYDRIELRPNWFASKQRISSLPDTTIGHKKSVKSKSNGSVDYRPDCTTSISSATAVVTQSEHNSHHKTSLALQKNGIESIVCIGFHKDIVPRNNFIVKDMDDIQLYLYNGLLRGNASIGDVLQNRDCIEVRVKSATKRRISSSVDNVSDRLKRIRISTNECTTLVDSNDETVVETESISGNQLKALTEEIVNVVKDLIIDKIVGQSQDNSDGKASIDSSTSTDTIADIKTPATAVVTQSDDIWAEFVGTSVAKPMMFECCSRGCDYKTDNRHHFLLHSRAIHRRFMCQFCHLVSFKSKSKLEGHYFRVHSSHCLDTPWIKCTHEGCGYQTKHNKNMRKHIDKMHGLRSVDQISIGYQYISMSSDNHLCPINNMTEIKSMVILVSMKTLRPEVKDFWVTIGRKVTTFAELKRHILGLEAVGDRPFKDIGLYLDNGLLRDDSTSIGDVLRGKERLEVRDINDKSEDNLPAKLEVKSETMDWKASIAPVEVVTRLCCPDPLCSYKTDDLFAFNRHNLLHRIPCHVCGRTYQTVSTLGQHYRKVHPGTLRPEVDDYWLPIPAAVKTIDGLKRQILTNECIDKDMDDVQLYLSGGLLRGHSSIGDVLRDRDRIELRVKCLNKKRINSSVDSTSGHKRCKCLVNECVTVMASDDGSLSGGSAVQTIVKTEGISGNQLNDFTGDTDIMARIYKWEQMKRQLQDNRDGESSIDSSTSVATISGPKSSSAPKVFIKSEFKHKTDTKSVTQSGDNCNTRSVATNTVTPEVGPQWPSGSGQTAAKWWRKCPQPGCDYKTDNWFELRQHILVHRITCYLCFGRTFRTQDELDSHYRRLHPNQYPNRPLIIDNRKAEKSVTNEFNDRVAENVVLLESESNGIIEFGRNSTANISLATAVDTQSGDECHTRSVATNAKTCEAGPKWTAELVGRKRKRVPNFSCGRRGCDYKTESRQDFEQHMPIHWRRVMSCCGQHFRRNKQLIAHQFKSHPNGTDSMASISSAVTAVATQVVKPDVCQPCDGQMGAELMIFECCSPGCDYKTDNPEHYLLHRGVIHHQFMCQLCNLQPLRTAFKLEKHHRRVHPNDFPDIPWIACTHEGCVYQTKDDFLLRKHINKKHHLMNEW</sequence>
<dbReference type="SMART" id="SM00355">
    <property type="entry name" value="ZnF_C2H2"/>
    <property type="match status" value="16"/>
</dbReference>
<evidence type="ECO:0000256" key="5">
    <source>
        <dbReference type="PROSITE-ProRule" id="PRU00042"/>
    </source>
</evidence>
<dbReference type="PROSITE" id="PS00028">
    <property type="entry name" value="ZINC_FINGER_C2H2_1"/>
    <property type="match status" value="2"/>
</dbReference>
<dbReference type="InterPro" id="IPR013087">
    <property type="entry name" value="Znf_C2H2_type"/>
</dbReference>
<dbReference type="EMBL" id="OC854743">
    <property type="protein sequence ID" value="CAD7620227.1"/>
    <property type="molecule type" value="Genomic_DNA"/>
</dbReference>
<dbReference type="PANTHER" id="PTHR24403">
    <property type="entry name" value="ZINC FINGER PROTEIN"/>
    <property type="match status" value="1"/>
</dbReference>
<evidence type="ECO:0000259" key="7">
    <source>
        <dbReference type="PROSITE" id="PS50157"/>
    </source>
</evidence>
<dbReference type="PROSITE" id="PS50157">
    <property type="entry name" value="ZINC_FINGER_C2H2_2"/>
    <property type="match status" value="3"/>
</dbReference>
<feature type="region of interest" description="Disordered" evidence="6">
    <location>
        <begin position="1484"/>
        <end position="1510"/>
    </location>
</feature>
<keyword evidence="4" id="KW-0862">Zinc</keyword>
<keyword evidence="9" id="KW-1185">Reference proteome</keyword>
<feature type="region of interest" description="Disordered" evidence="6">
    <location>
        <begin position="339"/>
        <end position="366"/>
    </location>
</feature>
<proteinExistence type="predicted"/>
<feature type="domain" description="C2H2-type" evidence="7">
    <location>
        <begin position="444"/>
        <end position="473"/>
    </location>
</feature>
<feature type="compositionally biased region" description="Polar residues" evidence="6">
    <location>
        <begin position="1493"/>
        <end position="1510"/>
    </location>
</feature>
<organism evidence="8">
    <name type="scientific">Medioppia subpectinata</name>
    <dbReference type="NCBI Taxonomy" id="1979941"/>
    <lineage>
        <taxon>Eukaryota</taxon>
        <taxon>Metazoa</taxon>
        <taxon>Ecdysozoa</taxon>
        <taxon>Arthropoda</taxon>
        <taxon>Chelicerata</taxon>
        <taxon>Arachnida</taxon>
        <taxon>Acari</taxon>
        <taxon>Acariformes</taxon>
        <taxon>Sarcoptiformes</taxon>
        <taxon>Oribatida</taxon>
        <taxon>Brachypylina</taxon>
        <taxon>Oppioidea</taxon>
        <taxon>Oppiidae</taxon>
        <taxon>Medioppia</taxon>
    </lineage>
</organism>
<dbReference type="GO" id="GO:0045944">
    <property type="term" value="P:positive regulation of transcription by RNA polymerase II"/>
    <property type="evidence" value="ECO:0007669"/>
    <property type="project" value="TreeGrafter"/>
</dbReference>
<evidence type="ECO:0000256" key="6">
    <source>
        <dbReference type="SAM" id="MobiDB-lite"/>
    </source>
</evidence>
<evidence type="ECO:0000256" key="3">
    <source>
        <dbReference type="ARBA" id="ARBA00022771"/>
    </source>
</evidence>
<keyword evidence="1" id="KW-0479">Metal-binding</keyword>
<dbReference type="Proteomes" id="UP000759131">
    <property type="component" value="Unassembled WGS sequence"/>
</dbReference>
<dbReference type="EMBL" id="CAJPIZ010000168">
    <property type="protein sequence ID" value="CAG2100657.1"/>
    <property type="molecule type" value="Genomic_DNA"/>
</dbReference>
<feature type="region of interest" description="Disordered" evidence="6">
    <location>
        <begin position="685"/>
        <end position="704"/>
    </location>
</feature>
<name>A0A7R9KC46_9ACAR</name>
<feature type="domain" description="C2H2-type" evidence="7">
    <location>
        <begin position="1308"/>
        <end position="1336"/>
    </location>
</feature>
<evidence type="ECO:0000256" key="2">
    <source>
        <dbReference type="ARBA" id="ARBA00022737"/>
    </source>
</evidence>
<evidence type="ECO:0000256" key="4">
    <source>
        <dbReference type="ARBA" id="ARBA00022833"/>
    </source>
</evidence>
<evidence type="ECO:0000313" key="8">
    <source>
        <dbReference type="EMBL" id="CAD7620227.1"/>
    </source>
</evidence>
<dbReference type="GO" id="GO:0005634">
    <property type="term" value="C:nucleus"/>
    <property type="evidence" value="ECO:0007669"/>
    <property type="project" value="TreeGrafter"/>
</dbReference>
<dbReference type="GO" id="GO:0008270">
    <property type="term" value="F:zinc ion binding"/>
    <property type="evidence" value="ECO:0007669"/>
    <property type="project" value="UniProtKB-KW"/>
</dbReference>
<evidence type="ECO:0000313" key="9">
    <source>
        <dbReference type="Proteomes" id="UP000759131"/>
    </source>
</evidence>
<protein>
    <recommendedName>
        <fullName evidence="7">C2H2-type domain-containing protein</fullName>
    </recommendedName>
</protein>
<gene>
    <name evidence="8" type="ORF">OSB1V03_LOCUS721</name>
</gene>
<keyword evidence="3 5" id="KW-0863">Zinc-finger</keyword>